<gene>
    <name evidence="1" type="ORF">HYDPIDRAFT_114649</name>
</gene>
<dbReference type="EMBL" id="KN839855">
    <property type="protein sequence ID" value="KIJ62511.1"/>
    <property type="molecule type" value="Genomic_DNA"/>
</dbReference>
<reference evidence="1 2" key="1">
    <citation type="submission" date="2014-04" db="EMBL/GenBank/DDBJ databases">
        <title>Evolutionary Origins and Diversification of the Mycorrhizal Mutualists.</title>
        <authorList>
            <consortium name="DOE Joint Genome Institute"/>
            <consortium name="Mycorrhizal Genomics Consortium"/>
            <person name="Kohler A."/>
            <person name="Kuo A."/>
            <person name="Nagy L.G."/>
            <person name="Floudas D."/>
            <person name="Copeland A."/>
            <person name="Barry K.W."/>
            <person name="Cichocki N."/>
            <person name="Veneault-Fourrey C."/>
            <person name="LaButti K."/>
            <person name="Lindquist E.A."/>
            <person name="Lipzen A."/>
            <person name="Lundell T."/>
            <person name="Morin E."/>
            <person name="Murat C."/>
            <person name="Riley R."/>
            <person name="Ohm R."/>
            <person name="Sun H."/>
            <person name="Tunlid A."/>
            <person name="Henrissat B."/>
            <person name="Grigoriev I.V."/>
            <person name="Hibbett D.S."/>
            <person name="Martin F."/>
        </authorList>
    </citation>
    <scope>NUCLEOTIDE SEQUENCE [LARGE SCALE GENOMIC DNA]</scope>
    <source>
        <strain evidence="1 2">MD-312</strain>
    </source>
</reference>
<accession>A0A0C9WCW7</accession>
<keyword evidence="2" id="KW-1185">Reference proteome</keyword>
<dbReference type="HOGENOM" id="CLU_3106657_0_0_1"/>
<evidence type="ECO:0000313" key="2">
    <source>
        <dbReference type="Proteomes" id="UP000053820"/>
    </source>
</evidence>
<proteinExistence type="predicted"/>
<sequence length="51" mass="5685">MKQRQIVPPLQPIPFVASSSSSSPPINVGRRWHFPIPARLTNPTQVVLIPK</sequence>
<dbReference type="Proteomes" id="UP000053820">
    <property type="component" value="Unassembled WGS sequence"/>
</dbReference>
<dbReference type="AlphaFoldDB" id="A0A0C9WCW7"/>
<organism evidence="1 2">
    <name type="scientific">Hydnomerulius pinastri MD-312</name>
    <dbReference type="NCBI Taxonomy" id="994086"/>
    <lineage>
        <taxon>Eukaryota</taxon>
        <taxon>Fungi</taxon>
        <taxon>Dikarya</taxon>
        <taxon>Basidiomycota</taxon>
        <taxon>Agaricomycotina</taxon>
        <taxon>Agaricomycetes</taxon>
        <taxon>Agaricomycetidae</taxon>
        <taxon>Boletales</taxon>
        <taxon>Boletales incertae sedis</taxon>
        <taxon>Leucogyrophana</taxon>
    </lineage>
</organism>
<name>A0A0C9WCW7_9AGAM</name>
<protein>
    <submittedName>
        <fullName evidence="1">Uncharacterized protein</fullName>
    </submittedName>
</protein>
<evidence type="ECO:0000313" key="1">
    <source>
        <dbReference type="EMBL" id="KIJ62511.1"/>
    </source>
</evidence>